<proteinExistence type="predicted"/>
<dbReference type="Proteomes" id="UP000075591">
    <property type="component" value="Unassembled WGS sequence"/>
</dbReference>
<comment type="caution">
    <text evidence="1">The sequence shown here is derived from an EMBL/GenBank/DDBJ whole genome shotgun (WGS) entry which is preliminary data.</text>
</comment>
<dbReference type="AlphaFoldDB" id="A0A150B7X0"/>
<dbReference type="RefSeq" id="WP_061654089.1">
    <property type="nucleotide sequence ID" value="NZ_LOMT01000002.1"/>
</dbReference>
<organism evidence="1 2">
    <name type="scientific">Bacillus cereus</name>
    <dbReference type="NCBI Taxonomy" id="1396"/>
    <lineage>
        <taxon>Bacteria</taxon>
        <taxon>Bacillati</taxon>
        <taxon>Bacillota</taxon>
        <taxon>Bacilli</taxon>
        <taxon>Bacillales</taxon>
        <taxon>Bacillaceae</taxon>
        <taxon>Bacillus</taxon>
        <taxon>Bacillus cereus group</taxon>
    </lineage>
</organism>
<dbReference type="EMBL" id="LOMT01000002">
    <property type="protein sequence ID" value="KXY04234.1"/>
    <property type="molecule type" value="Genomic_DNA"/>
</dbReference>
<gene>
    <name evidence="1" type="ORF">AT274_07700</name>
</gene>
<accession>A0A150B7X0</accession>
<reference evidence="1 2" key="1">
    <citation type="submission" date="2015-12" db="EMBL/GenBank/DDBJ databases">
        <title>Bacillus cereus Group isolate.</title>
        <authorList>
            <person name="Kovac J."/>
        </authorList>
    </citation>
    <scope>NUCLEOTIDE SEQUENCE [LARGE SCALE GENOMIC DNA]</scope>
    <source>
        <strain evidence="1 2">FSL W8-0275</strain>
    </source>
</reference>
<name>A0A150B7X0_BACCE</name>
<sequence length="76" mass="8775">MEKQHKNTVKSLITKNGCWTGFLVANKVNPAHIEGCWHLGFRVTISSIEELEEAIDKFVYYNCNDELGNHVSFYKK</sequence>
<evidence type="ECO:0000313" key="2">
    <source>
        <dbReference type="Proteomes" id="UP000075591"/>
    </source>
</evidence>
<protein>
    <submittedName>
        <fullName evidence="1">Uncharacterized protein</fullName>
    </submittedName>
</protein>
<evidence type="ECO:0000313" key="1">
    <source>
        <dbReference type="EMBL" id="KXY04234.1"/>
    </source>
</evidence>